<evidence type="ECO:0000256" key="4">
    <source>
        <dbReference type="ARBA" id="ARBA00025742"/>
    </source>
</evidence>
<dbReference type="InterPro" id="IPR004843">
    <property type="entry name" value="Calcineurin-like_PHP"/>
</dbReference>
<reference evidence="7 8" key="1">
    <citation type="submission" date="2018-04" db="EMBL/GenBank/DDBJ databases">
        <title>Genomic Encyclopedia of Type Strains, Phase IV (KMG-IV): sequencing the most valuable type-strain genomes for metagenomic binning, comparative biology and taxonomic classification.</title>
        <authorList>
            <person name="Goeker M."/>
        </authorList>
    </citation>
    <scope>NUCLEOTIDE SEQUENCE [LARGE SCALE GENOMIC DNA]</scope>
    <source>
        <strain evidence="7 8">DSM 14823</strain>
    </source>
</reference>
<evidence type="ECO:0000256" key="3">
    <source>
        <dbReference type="ARBA" id="ARBA00023004"/>
    </source>
</evidence>
<dbReference type="RefSeq" id="WP_116882625.1">
    <property type="nucleotide sequence ID" value="NZ_CAUFPP010000085.1"/>
</dbReference>
<dbReference type="SMART" id="SM00564">
    <property type="entry name" value="PQQ"/>
    <property type="match status" value="5"/>
</dbReference>
<keyword evidence="1" id="KW-0479">Metal-binding</keyword>
<evidence type="ECO:0000259" key="6">
    <source>
        <dbReference type="Pfam" id="PF13360"/>
    </source>
</evidence>
<name>A0A2U1BAA1_9BACT</name>
<dbReference type="InterPro" id="IPR018391">
    <property type="entry name" value="PQQ_b-propeller_rpt"/>
</dbReference>
<evidence type="ECO:0000259" key="5">
    <source>
        <dbReference type="Pfam" id="PF00149"/>
    </source>
</evidence>
<feature type="domain" description="Calcineurin-like phosphoesterase" evidence="5">
    <location>
        <begin position="22"/>
        <end position="198"/>
    </location>
</feature>
<dbReference type="GO" id="GO:0046872">
    <property type="term" value="F:metal ion binding"/>
    <property type="evidence" value="ECO:0007669"/>
    <property type="project" value="UniProtKB-KW"/>
</dbReference>
<dbReference type="InterPro" id="IPR011047">
    <property type="entry name" value="Quinoprotein_ADH-like_sf"/>
</dbReference>
<dbReference type="Pfam" id="PF13360">
    <property type="entry name" value="PQQ_2"/>
    <property type="match status" value="1"/>
</dbReference>
<dbReference type="Pfam" id="PF00149">
    <property type="entry name" value="Metallophos"/>
    <property type="match status" value="1"/>
</dbReference>
<accession>A0A2U1BAA1</accession>
<dbReference type="Gene3D" id="3.60.21.10">
    <property type="match status" value="1"/>
</dbReference>
<dbReference type="Gene3D" id="2.130.10.10">
    <property type="entry name" value="YVTN repeat-like/Quinoprotein amine dehydrogenase"/>
    <property type="match status" value="1"/>
</dbReference>
<dbReference type="PANTHER" id="PTHR42988:SF2">
    <property type="entry name" value="CYCLIC NUCLEOTIDE PHOSPHODIESTERASE CBUA0032-RELATED"/>
    <property type="match status" value="1"/>
</dbReference>
<dbReference type="SUPFAM" id="SSF56300">
    <property type="entry name" value="Metallo-dependent phosphatases"/>
    <property type="match status" value="1"/>
</dbReference>
<gene>
    <name evidence="7" type="ORF">C8D82_102172</name>
</gene>
<dbReference type="InterPro" id="IPR002372">
    <property type="entry name" value="PQQ_rpt_dom"/>
</dbReference>
<dbReference type="EMBL" id="QEKH01000002">
    <property type="protein sequence ID" value="PVY45600.1"/>
    <property type="molecule type" value="Genomic_DNA"/>
</dbReference>
<dbReference type="InterPro" id="IPR050884">
    <property type="entry name" value="CNP_phosphodiesterase-III"/>
</dbReference>
<protein>
    <submittedName>
        <fullName evidence="7">3',5'-cyclic AMP phosphodiesterase CpdA</fullName>
    </submittedName>
</protein>
<comment type="caution">
    <text evidence="7">The sequence shown here is derived from an EMBL/GenBank/DDBJ whole genome shotgun (WGS) entry which is preliminary data.</text>
</comment>
<dbReference type="Gene3D" id="2.40.10.480">
    <property type="match status" value="2"/>
</dbReference>
<feature type="domain" description="Pyrrolo-quinoline quinone repeat" evidence="6">
    <location>
        <begin position="388"/>
        <end position="607"/>
    </location>
</feature>
<dbReference type="InterPro" id="IPR015943">
    <property type="entry name" value="WD40/YVTN_repeat-like_dom_sf"/>
</dbReference>
<evidence type="ECO:0000256" key="1">
    <source>
        <dbReference type="ARBA" id="ARBA00022723"/>
    </source>
</evidence>
<evidence type="ECO:0000313" key="7">
    <source>
        <dbReference type="EMBL" id="PVY45600.1"/>
    </source>
</evidence>
<organism evidence="7 8">
    <name type="scientific">Victivallis vadensis</name>
    <dbReference type="NCBI Taxonomy" id="172901"/>
    <lineage>
        <taxon>Bacteria</taxon>
        <taxon>Pseudomonadati</taxon>
        <taxon>Lentisphaerota</taxon>
        <taxon>Lentisphaeria</taxon>
        <taxon>Victivallales</taxon>
        <taxon>Victivallaceae</taxon>
        <taxon>Victivallis</taxon>
    </lineage>
</organism>
<evidence type="ECO:0000313" key="8">
    <source>
        <dbReference type="Proteomes" id="UP000245959"/>
    </source>
</evidence>
<dbReference type="SUPFAM" id="SSF50998">
    <property type="entry name" value="Quinoprotein alcohol dehydrogenase-like"/>
    <property type="match status" value="1"/>
</dbReference>
<keyword evidence="3" id="KW-0408">Iron</keyword>
<evidence type="ECO:0000256" key="2">
    <source>
        <dbReference type="ARBA" id="ARBA00022801"/>
    </source>
</evidence>
<keyword evidence="2" id="KW-0378">Hydrolase</keyword>
<dbReference type="InterPro" id="IPR029052">
    <property type="entry name" value="Metallo-depent_PP-like"/>
</dbReference>
<keyword evidence="8" id="KW-1185">Reference proteome</keyword>
<proteinExistence type="inferred from homology"/>
<sequence>MKFLLQPAVLLYTAFSLIGAELKVAILSDIHVSPGNPNEQRLQQAIAEINESDVDQVIVTGDLSNRGATAELTRVKELLDQLNKPYRALPGNHETNWSDSGALAFAELFRSERFAFERNGVLLIGFSTGPYLKMGDGHVRAEDIAFLKDTLAERAADQKPVIVFCHYPLADELSNGVEVAEVLAPYHVLGLVCGHTHVQFRRNIYGIDNIVCRPLTSNDGKTFGYNFIVYDNGKLEAWEKRLGDPVEKDFNVRPPLKKPEIVFGGNLPVDVRVETIWEESASIYTGAAVHGTELFYGTSNGMLVRLLTTKLQNPAVRPVRTLELGTPFYSTPVYADDTVIIGSLQRKILGIDPGTLKIRWELPANAPVTNTGIFADGSVFMGLGSGSFARLEPHSGKIVWQTDGGYGTFQGAPATDGKIVVFGAWDTRLYALDAVNGKQLWKWSSGSTQVLFSPGNVVPAIAAGQVLFVAPDRYMTALDAATGKQVWRTNRFKVRESFGRSADGKTVYAKTMDGLLIAVETGKPEFTLRWQCDLKFGYEHAPCPVLEANGVVYAGSRSGVIAAVDAATGALLWTYKVGTTSVNSFTAAPSGDVYATLLEGKIVRISRQ</sequence>
<dbReference type="PANTHER" id="PTHR42988">
    <property type="entry name" value="PHOSPHOHYDROLASE"/>
    <property type="match status" value="1"/>
</dbReference>
<dbReference type="GO" id="GO:0016787">
    <property type="term" value="F:hydrolase activity"/>
    <property type="evidence" value="ECO:0007669"/>
    <property type="project" value="UniProtKB-KW"/>
</dbReference>
<dbReference type="AlphaFoldDB" id="A0A2U1BAA1"/>
<dbReference type="Proteomes" id="UP000245959">
    <property type="component" value="Unassembled WGS sequence"/>
</dbReference>
<comment type="similarity">
    <text evidence="4">Belongs to the cyclic nucleotide phosphodiesterase class-III family.</text>
</comment>
<dbReference type="GeneID" id="78293958"/>